<feature type="transmembrane region" description="Helical" evidence="2">
    <location>
        <begin position="6"/>
        <end position="25"/>
    </location>
</feature>
<keyword evidence="1" id="KW-0175">Coiled coil</keyword>
<keyword evidence="2" id="KW-0472">Membrane</keyword>
<evidence type="ECO:0000259" key="3">
    <source>
        <dbReference type="Pfam" id="PF14257"/>
    </source>
</evidence>
<organism evidence="4 5">
    <name type="scientific">Candidatus Collierbacteria bacterium CG1_02_44_10</name>
    <dbReference type="NCBI Taxonomy" id="1805087"/>
    <lineage>
        <taxon>Bacteria</taxon>
        <taxon>Candidatus Collieribacteriota</taxon>
    </lineage>
</organism>
<sequence length="297" mass="32907">MNVFSWIRSNWLIIILGIVIIVLLGKETSPLVKLRSQSMENAGISLSYPSGDVAISNGKYGGVVRKVPPAESSQRMVIQDTNMSMLVKDVSESIKGIEKIAIDMSGFMVDRSLTKPEGAASGHISLRVPTEKREDALDKIRTIGVRVVSENVFGNDVTDQYVDAEARIANLVKIKAKMEVILDQAVKVQDLMEVQMQINNIQEQIDGLKGQQKYLEQTAKLTRISVSLSTDELALPYAPDSAWRPMVVFKAAVRSMIGAMRSVADVIIWMVVYLPIVIIILGLALMGRFVYRKLSIR</sequence>
<evidence type="ECO:0000256" key="2">
    <source>
        <dbReference type="SAM" id="Phobius"/>
    </source>
</evidence>
<protein>
    <recommendedName>
        <fullName evidence="3">DUF4349 domain-containing protein</fullName>
    </recommendedName>
</protein>
<feature type="transmembrane region" description="Helical" evidence="2">
    <location>
        <begin position="266"/>
        <end position="291"/>
    </location>
</feature>
<evidence type="ECO:0000256" key="1">
    <source>
        <dbReference type="SAM" id="Coils"/>
    </source>
</evidence>
<name>A0A1J4RXR6_9BACT</name>
<evidence type="ECO:0000313" key="5">
    <source>
        <dbReference type="Proteomes" id="UP000182345"/>
    </source>
</evidence>
<keyword evidence="2" id="KW-1133">Transmembrane helix</keyword>
<reference evidence="4 5" key="1">
    <citation type="journal article" date="2016" name="Environ. Microbiol.">
        <title>Genomic resolution of a cold subsurface aquifer community provides metabolic insights for novel microbes adapted to high CO concentrations.</title>
        <authorList>
            <person name="Probst A.J."/>
            <person name="Castelle C.J."/>
            <person name="Singh A."/>
            <person name="Brown C.T."/>
            <person name="Anantharaman K."/>
            <person name="Sharon I."/>
            <person name="Hug L.A."/>
            <person name="Burstein D."/>
            <person name="Emerson J.B."/>
            <person name="Thomas B.C."/>
            <person name="Banfield J.F."/>
        </authorList>
    </citation>
    <scope>NUCLEOTIDE SEQUENCE [LARGE SCALE GENOMIC DNA]</scope>
    <source>
        <strain evidence="4">CG1_02_44_10</strain>
    </source>
</reference>
<feature type="domain" description="DUF4349" evidence="3">
    <location>
        <begin position="75"/>
        <end position="285"/>
    </location>
</feature>
<gene>
    <name evidence="4" type="ORF">AUJ42_01345</name>
</gene>
<accession>A0A1J4RXR6</accession>
<dbReference type="EMBL" id="MNUK01000036">
    <property type="protein sequence ID" value="OIN91719.1"/>
    <property type="molecule type" value="Genomic_DNA"/>
</dbReference>
<keyword evidence="2" id="KW-0812">Transmembrane</keyword>
<comment type="caution">
    <text evidence="4">The sequence shown here is derived from an EMBL/GenBank/DDBJ whole genome shotgun (WGS) entry which is preliminary data.</text>
</comment>
<proteinExistence type="predicted"/>
<dbReference type="Proteomes" id="UP000182345">
    <property type="component" value="Unassembled WGS sequence"/>
</dbReference>
<dbReference type="InterPro" id="IPR025645">
    <property type="entry name" value="DUF4349"/>
</dbReference>
<feature type="coiled-coil region" evidence="1">
    <location>
        <begin position="191"/>
        <end position="218"/>
    </location>
</feature>
<dbReference type="Pfam" id="PF14257">
    <property type="entry name" value="DUF4349"/>
    <property type="match status" value="1"/>
</dbReference>
<evidence type="ECO:0000313" key="4">
    <source>
        <dbReference type="EMBL" id="OIN91719.1"/>
    </source>
</evidence>
<dbReference type="AlphaFoldDB" id="A0A1J4RXR6"/>